<evidence type="ECO:0000313" key="3">
    <source>
        <dbReference type="Proteomes" id="UP000054223"/>
    </source>
</evidence>
<accession>A0A9X0HN60</accession>
<name>A0A9X0HN60_SOLP1</name>
<evidence type="ECO:0000313" key="2">
    <source>
        <dbReference type="EMBL" id="KUG09116.1"/>
    </source>
</evidence>
<dbReference type="Proteomes" id="UP000054223">
    <property type="component" value="Unassembled WGS sequence"/>
</dbReference>
<proteinExistence type="predicted"/>
<organism evidence="2 3">
    <name type="scientific">Solirubrum puertoriconensis</name>
    <dbReference type="NCBI Taxonomy" id="1751427"/>
    <lineage>
        <taxon>Bacteria</taxon>
        <taxon>Pseudomonadati</taxon>
        <taxon>Bacteroidota</taxon>
        <taxon>Cytophagia</taxon>
        <taxon>Cytophagales</taxon>
    </lineage>
</organism>
<protein>
    <submittedName>
        <fullName evidence="2">AAA family ATPase</fullName>
    </submittedName>
</protein>
<reference evidence="2 3" key="1">
    <citation type="submission" date="2015-11" db="EMBL/GenBank/DDBJ databases">
        <title>Solirubrum puertoriconensis gen. nov. an environmental bacteria isolated in Puerto Rico.</title>
        <authorList>
            <person name="Cuebas-Irizarry M.F."/>
            <person name="Montalvo-Rodriguez R."/>
        </authorList>
    </citation>
    <scope>NUCLEOTIDE SEQUENCE [LARGE SCALE GENOMIC DNA]</scope>
    <source>
        <strain evidence="2 3">MC1A</strain>
    </source>
</reference>
<dbReference type="RefSeq" id="WP_059068617.1">
    <property type="nucleotide sequence ID" value="NZ_LNAL01000005.1"/>
</dbReference>
<feature type="domain" description="Schlafen group 3-like DNA/RNA helicase" evidence="1">
    <location>
        <begin position="261"/>
        <end position="608"/>
    </location>
</feature>
<dbReference type="SUPFAM" id="SSF52540">
    <property type="entry name" value="P-loop containing nucleoside triphosphate hydrolases"/>
    <property type="match status" value="2"/>
</dbReference>
<dbReference type="AlphaFoldDB" id="A0A9X0HN60"/>
<dbReference type="InterPro" id="IPR018647">
    <property type="entry name" value="SLFN_3-like_DNA/RNA_helicase"/>
</dbReference>
<dbReference type="OrthoDB" id="9759819at2"/>
<dbReference type="Gene3D" id="3.40.50.300">
    <property type="entry name" value="P-loop containing nucleotide triphosphate hydrolases"/>
    <property type="match status" value="1"/>
</dbReference>
<dbReference type="InterPro" id="IPR027417">
    <property type="entry name" value="P-loop_NTPase"/>
</dbReference>
<comment type="caution">
    <text evidence="2">The sequence shown here is derived from an EMBL/GenBank/DDBJ whole genome shotgun (WGS) entry which is preliminary data.</text>
</comment>
<evidence type="ECO:0000259" key="1">
    <source>
        <dbReference type="Pfam" id="PF09848"/>
    </source>
</evidence>
<dbReference type="EMBL" id="LNAL01000005">
    <property type="protein sequence ID" value="KUG09116.1"/>
    <property type="molecule type" value="Genomic_DNA"/>
</dbReference>
<dbReference type="Pfam" id="PF09848">
    <property type="entry name" value="SLFN-g3_helicase"/>
    <property type="match status" value="1"/>
</dbReference>
<gene>
    <name evidence="2" type="ORF">ASU33_20070</name>
</gene>
<sequence length="635" mass="70711">MIVYHKSKSQFLEDILTNAIDEIVLGLVQEKLKHGAGKSQVAAWKHSLQAMALLLQDAEIPNDCGVCIEYKLPHSGKLIDFVLTGQNSAGVDQVIIVELKQWQQASATGKDAVVRTFLNGSQREVTHPSYQAWSYAALLQDFNLTVQEENIELHPCAYLHNYAQDEVLAGEAYAHHVALAPIFFQGDALKFRAYIKERIQRGDATGIMERIDAGKLRPSKSLADSLVAMLGGNREFVLVDDQKVVHETALQLINSNPNGGKKVLIVEGGPGTGKSVVAINLLVAITNQQKPVQYVTKNAAPRDVYSNKLSGSLTKGRISNLFVGSGAFTNTEANTFESLIVDESHRLNEKSGLYGNLGENQIKELIHAARVTVFFIDEKQRVHLKDIGSREEIKAWAKAEGAEVHELQLASQFRCNGSVAYLNWLDQVLQIPNTEAYQPETLGFEFQVVSSPHELRDIIEAKNRERNKARLVAGYCWTWPNKKKVLEGVYDVVLPEHDFAIRWNLTQDGGLWIMNPDSVREIGCIHTCQGLEVDYVGVIVGPDLVVRNGQVVTDASKRAKSDMTVKGYKQLSQLRPEETAVQLDSIIKNTYRTLMTRGMLGCYVYFTDQETEEYFRSQLALVSAQEKAQNLMVAV</sequence>
<keyword evidence="3" id="KW-1185">Reference proteome</keyword>